<evidence type="ECO:0000313" key="1">
    <source>
        <dbReference type="EMBL" id="RHE92952.1"/>
    </source>
</evidence>
<protein>
    <submittedName>
        <fullName evidence="1">DUF1573 domain-containing protein</fullName>
    </submittedName>
</protein>
<name>A0A414LDR4_9BACE</name>
<comment type="caution">
    <text evidence="1">The sequence shown here is derived from an EMBL/GenBank/DDBJ whole genome shotgun (WGS) entry which is preliminary data.</text>
</comment>
<dbReference type="Gene3D" id="2.60.40.10">
    <property type="entry name" value="Immunoglobulins"/>
    <property type="match status" value="1"/>
</dbReference>
<dbReference type="EMBL" id="QSKV01000004">
    <property type="protein sequence ID" value="RHE92952.1"/>
    <property type="molecule type" value="Genomic_DNA"/>
</dbReference>
<dbReference type="InterPro" id="IPR011467">
    <property type="entry name" value="DUF1573"/>
</dbReference>
<sequence>MSWFKKYRIVPCLCILPFLMSCKESNRRYIIALLHEWEGKEISFPTNVAFTIQGRDSADFFKRNKCKVVTYIDSVGCTSCKLRLTAWKEFIHIVDSLRPDSVQFLFFFHPHKGINIHQILRMDGFIYPICIDERDSFNKLNKFPPDLNFQTFLLDKSNKVMAIGNPVHNPKVRDLYINIIQGKGETIEDEGIKTAISIKTTNLSLGVFDWQQEQKAEFILENAGDQPLVIDNVIASCGCVTTSYSKEPVRSNGSVSLSVKYKAERPEHFDKTIKVYCNAKSSPILLKITGDAR</sequence>
<dbReference type="Pfam" id="PF07610">
    <property type="entry name" value="DUF1573"/>
    <property type="match status" value="1"/>
</dbReference>
<dbReference type="PANTHER" id="PTHR37833:SF1">
    <property type="entry name" value="SIGNAL PEPTIDE PROTEIN"/>
    <property type="match status" value="1"/>
</dbReference>
<reference evidence="1 2" key="1">
    <citation type="submission" date="2018-08" db="EMBL/GenBank/DDBJ databases">
        <title>A genome reference for cultivated species of the human gut microbiota.</title>
        <authorList>
            <person name="Zou Y."/>
            <person name="Xue W."/>
            <person name="Luo G."/>
        </authorList>
    </citation>
    <scope>NUCLEOTIDE SEQUENCE [LARGE SCALE GENOMIC DNA]</scope>
    <source>
        <strain evidence="1 2">AM27-17</strain>
    </source>
</reference>
<dbReference type="InterPro" id="IPR013783">
    <property type="entry name" value="Ig-like_fold"/>
</dbReference>
<dbReference type="RefSeq" id="WP_118221492.1">
    <property type="nucleotide sequence ID" value="NZ_JADNIJ010000002.1"/>
</dbReference>
<dbReference type="PROSITE" id="PS51257">
    <property type="entry name" value="PROKAR_LIPOPROTEIN"/>
    <property type="match status" value="1"/>
</dbReference>
<dbReference type="AlphaFoldDB" id="A0A414LDR4"/>
<organism evidence="1 2">
    <name type="scientific">Bacteroides intestinalis</name>
    <dbReference type="NCBI Taxonomy" id="329854"/>
    <lineage>
        <taxon>Bacteria</taxon>
        <taxon>Pseudomonadati</taxon>
        <taxon>Bacteroidota</taxon>
        <taxon>Bacteroidia</taxon>
        <taxon>Bacteroidales</taxon>
        <taxon>Bacteroidaceae</taxon>
        <taxon>Bacteroides</taxon>
    </lineage>
</organism>
<dbReference type="PANTHER" id="PTHR37833">
    <property type="entry name" value="LIPOPROTEIN-RELATED"/>
    <property type="match status" value="1"/>
</dbReference>
<gene>
    <name evidence="1" type="ORF">DW712_07425</name>
</gene>
<dbReference type="Proteomes" id="UP000285650">
    <property type="component" value="Unassembled WGS sequence"/>
</dbReference>
<evidence type="ECO:0000313" key="2">
    <source>
        <dbReference type="Proteomes" id="UP000285650"/>
    </source>
</evidence>
<proteinExistence type="predicted"/>
<accession>A0A414LDR4</accession>